<dbReference type="InterPro" id="IPR027417">
    <property type="entry name" value="P-loop_NTPase"/>
</dbReference>
<dbReference type="InterPro" id="IPR043926">
    <property type="entry name" value="ABCG_dom"/>
</dbReference>
<organism evidence="12 13">
    <name type="scientific">Vanilla planifolia</name>
    <name type="common">Vanilla</name>
    <dbReference type="NCBI Taxonomy" id="51239"/>
    <lineage>
        <taxon>Eukaryota</taxon>
        <taxon>Viridiplantae</taxon>
        <taxon>Streptophyta</taxon>
        <taxon>Embryophyta</taxon>
        <taxon>Tracheophyta</taxon>
        <taxon>Spermatophyta</taxon>
        <taxon>Magnoliopsida</taxon>
        <taxon>Liliopsida</taxon>
        <taxon>Asparagales</taxon>
        <taxon>Orchidaceae</taxon>
        <taxon>Vanilloideae</taxon>
        <taxon>Vanilleae</taxon>
        <taxon>Vanilla</taxon>
    </lineage>
</organism>
<dbReference type="InterPro" id="IPR013581">
    <property type="entry name" value="PDR_assoc"/>
</dbReference>
<feature type="transmembrane region" description="Helical" evidence="10">
    <location>
        <begin position="1360"/>
        <end position="1381"/>
    </location>
</feature>
<keyword evidence="4 10" id="KW-0812">Transmembrane</keyword>
<evidence type="ECO:0000256" key="6">
    <source>
        <dbReference type="ARBA" id="ARBA00022741"/>
    </source>
</evidence>
<feature type="transmembrane region" description="Helical" evidence="10">
    <location>
        <begin position="1166"/>
        <end position="1194"/>
    </location>
</feature>
<feature type="transmembrane region" description="Helical" evidence="10">
    <location>
        <begin position="622"/>
        <end position="645"/>
    </location>
</feature>
<dbReference type="OrthoDB" id="66620at2759"/>
<evidence type="ECO:0000259" key="11">
    <source>
        <dbReference type="PROSITE" id="PS50893"/>
    </source>
</evidence>
<feature type="domain" description="ABC transporter" evidence="11">
    <location>
        <begin position="790"/>
        <end position="1043"/>
    </location>
</feature>
<keyword evidence="6" id="KW-0547">Nucleotide-binding</keyword>
<comment type="subcellular location">
    <subcellularLocation>
        <location evidence="1">Membrane</location>
        <topology evidence="1">Multi-pass membrane protein</topology>
    </subcellularLocation>
</comment>
<proteinExistence type="inferred from homology"/>
<dbReference type="CDD" id="cd03232">
    <property type="entry name" value="ABCG_PDR_domain2"/>
    <property type="match status" value="1"/>
</dbReference>
<feature type="transmembrane region" description="Helical" evidence="10">
    <location>
        <begin position="594"/>
        <end position="615"/>
    </location>
</feature>
<evidence type="ECO:0000256" key="7">
    <source>
        <dbReference type="ARBA" id="ARBA00022840"/>
    </source>
</evidence>
<keyword evidence="5" id="KW-0677">Repeat</keyword>
<reference evidence="12 13" key="1">
    <citation type="journal article" date="2020" name="Nat. Food">
        <title>A phased Vanilla planifolia genome enables genetic improvement of flavour and production.</title>
        <authorList>
            <person name="Hasing T."/>
            <person name="Tang H."/>
            <person name="Brym M."/>
            <person name="Khazi F."/>
            <person name="Huang T."/>
            <person name="Chambers A.H."/>
        </authorList>
    </citation>
    <scope>NUCLEOTIDE SEQUENCE [LARGE SCALE GENOMIC DNA]</scope>
    <source>
        <tissue evidence="12">Leaf</tissue>
    </source>
</reference>
<name>A0A835UNM9_VANPL</name>
<feature type="transmembrane region" description="Helical" evidence="10">
    <location>
        <begin position="1249"/>
        <end position="1267"/>
    </location>
</feature>
<evidence type="ECO:0000256" key="10">
    <source>
        <dbReference type="SAM" id="Phobius"/>
    </source>
</evidence>
<comment type="similarity">
    <text evidence="2">Belongs to the ABC transporter superfamily. ABCG family. PDR (TC 3.A.1.205) subfamily.</text>
</comment>
<dbReference type="EMBL" id="JADCNM010000009">
    <property type="protein sequence ID" value="KAG0468337.1"/>
    <property type="molecule type" value="Genomic_DNA"/>
</dbReference>
<dbReference type="Pfam" id="PF19055">
    <property type="entry name" value="ABC2_membrane_7"/>
    <property type="match status" value="1"/>
</dbReference>
<evidence type="ECO:0000256" key="5">
    <source>
        <dbReference type="ARBA" id="ARBA00022737"/>
    </source>
</evidence>
<dbReference type="GO" id="GO:0140359">
    <property type="term" value="F:ABC-type transporter activity"/>
    <property type="evidence" value="ECO:0007669"/>
    <property type="project" value="InterPro"/>
</dbReference>
<dbReference type="PROSITE" id="PS50893">
    <property type="entry name" value="ABC_TRANSPORTER_2"/>
    <property type="match status" value="2"/>
</dbReference>
<feature type="transmembrane region" description="Helical" evidence="10">
    <location>
        <begin position="703"/>
        <end position="727"/>
    </location>
</feature>
<dbReference type="InterPro" id="IPR003439">
    <property type="entry name" value="ABC_transporter-like_ATP-bd"/>
</dbReference>
<dbReference type="InterPro" id="IPR003593">
    <property type="entry name" value="AAA+_ATPase"/>
</dbReference>
<dbReference type="Pfam" id="PF08370">
    <property type="entry name" value="PDR_assoc"/>
    <property type="match status" value="1"/>
</dbReference>
<feature type="transmembrane region" description="Helical" evidence="10">
    <location>
        <begin position="1279"/>
        <end position="1299"/>
    </location>
</feature>
<dbReference type="PANTHER" id="PTHR19241">
    <property type="entry name" value="ATP-BINDING CASSETTE TRANSPORTER"/>
    <property type="match status" value="1"/>
</dbReference>
<evidence type="ECO:0000256" key="1">
    <source>
        <dbReference type="ARBA" id="ARBA00004141"/>
    </source>
</evidence>
<keyword evidence="8 10" id="KW-1133">Transmembrane helix</keyword>
<dbReference type="InterPro" id="IPR034003">
    <property type="entry name" value="ABCG_PDR_2"/>
</dbReference>
<dbReference type="CDD" id="cd03233">
    <property type="entry name" value="ABCG_PDR_domain1"/>
    <property type="match status" value="1"/>
</dbReference>
<feature type="transmembrane region" description="Helical" evidence="10">
    <location>
        <begin position="1215"/>
        <end position="1237"/>
    </location>
</feature>
<keyword evidence="7" id="KW-0067">ATP-binding</keyword>
<gene>
    <name evidence="12" type="ORF">HPP92_017665</name>
</gene>
<dbReference type="Gene3D" id="3.40.50.300">
    <property type="entry name" value="P-loop containing nucleotide triphosphate hydrolases"/>
    <property type="match status" value="2"/>
</dbReference>
<evidence type="ECO:0000256" key="9">
    <source>
        <dbReference type="ARBA" id="ARBA00023136"/>
    </source>
</evidence>
<sequence>MAKMENLSSSKLRTMVLSGNMEGREDHKQFIDVTKLGDPERKSIVDKLIKNVESDNRRLLQKQRERMQRVDVKVPTIEVRYKNLCVDAECEIVDGKPLPTLWNTVKSMISNIQRAFFWKPEEKISILRDVSGIIKSSRITLLLGPPGSGKTTLMLALAGKLHKSTKVSGEISYNGFKLEEFIPEKTSAYVSQHDLHIGEMTVRETLDFSARFQGVGIRGEIVEEVIRREKEQGITPEPDIDMFMQGTALNGLEQSLQTDYILKITGMDGCAQAMVGNAMRRGISGGEMKRLTIGEMLVGPAKLLLMDEISTGLDSSTAFQIVTCLQQLAQISEATILVSLLQPTPEIYDLFDDIILISEGKIVYHGPRTEILEFFEECGFKCPERKGVGDFLQEILTKKDQEQYWSRKNETYNYVNVEEFSEKFEASRAGQMLYEELSKPYDKSKSHKDALIFGKYTVPKWELLRCCIVREILLMKRNLFIYIFKTNQIMIIATITTTVFLRTQMGVDLLHANYHLGSLFYSLMILLVNAIPELSMTVSRLPIFYKQRDMYFYPAWAYAIPTSLLKIPLSLLESLLWTSITYYGIGYSPEVKRFLSQFLILFCVHQMSLSMFRFLASYFQTLAVSAISGSFSLLTITTFGGFILAKPSMPVWLSWGFWTSPSTYAQIGLAVNEFRGSRWQKTTTNRTIGELVLTSRGLNYEDYFYWISVGALIGFIVLFNAAVSLSLTFRRSLQESRVIISREKLPKLQQAKSTSAQKLDLIHTSGKRDQHSRMSTRSQMMVLSFVPLPITFQNVQYFIDTPMEMRRQGYPEEKLKLLCDINGAFCPGKLSAIMGVTGAGKTTLLDVISGKVTGGTIEGEIKIGGNLKVKESFVRMLGYCEQTDNHSPHVTVEESVIFSAWLRLPPEVDSKTRKEFVKEVLETVELDGIKDSLVGLPGINGLSTEQRKRLTIAVELVSNPSIILMDEPTSGLDARAAAIIMRTVKTVAETGRTVACTIHHPSIDIFEAFDELLLMKRGGQLIYSGPIGQQSCKVIEYFEAISGIPKIMGNYNPATWIMEVTSTSLEAQLGIDLTCIYKKSDLHRLNQDLVKHLSSPTQNSKESKFPSHFKNGFWEQFRACLWKQYLSYWRAPQYNLARITFVILLSSLLAALFWQHGTRINNQQDLFNIFGSLFIAIIFMGINNCSTAIPMVAIEQTVFYRERFARMYSPCAHSAAKAVIELPYVFFQVVMFVSITYPTIGYYWSISKFSWFFFAIFSTLLYYAYLGMLLMSLSPNSQVAMIFSSFCYPILSLFAGYILPGPQMPKWWSWLYHSSPTSWTLRGLLTSQYGDIHKEIIIFGEPKSISSFLEDYYGFQHDQLGITFALLILYPLIFASMFAYFTGRLNFQRR</sequence>
<evidence type="ECO:0000256" key="2">
    <source>
        <dbReference type="ARBA" id="ARBA00006012"/>
    </source>
</evidence>
<dbReference type="SUPFAM" id="SSF52540">
    <property type="entry name" value="P-loop containing nucleoside triphosphate hydrolases"/>
    <property type="match status" value="2"/>
</dbReference>
<dbReference type="PROSITE" id="PS00211">
    <property type="entry name" value="ABC_TRANSPORTER_1"/>
    <property type="match status" value="1"/>
</dbReference>
<evidence type="ECO:0000313" key="13">
    <source>
        <dbReference type="Proteomes" id="UP000639772"/>
    </source>
</evidence>
<dbReference type="InterPro" id="IPR034001">
    <property type="entry name" value="ABCG_PDR_1"/>
</dbReference>
<dbReference type="Proteomes" id="UP000639772">
    <property type="component" value="Chromosome 9"/>
</dbReference>
<dbReference type="GO" id="GO:0005524">
    <property type="term" value="F:ATP binding"/>
    <property type="evidence" value="ECO:0007669"/>
    <property type="project" value="UniProtKB-KW"/>
</dbReference>
<dbReference type="GO" id="GO:0005886">
    <property type="term" value="C:plasma membrane"/>
    <property type="evidence" value="ECO:0007669"/>
    <property type="project" value="UniProtKB-ARBA"/>
</dbReference>
<keyword evidence="9 10" id="KW-0472">Membrane</keyword>
<dbReference type="SMART" id="SM00382">
    <property type="entry name" value="AAA"/>
    <property type="match status" value="2"/>
</dbReference>
<evidence type="ECO:0000256" key="3">
    <source>
        <dbReference type="ARBA" id="ARBA00022448"/>
    </source>
</evidence>
<keyword evidence="3" id="KW-0813">Transport</keyword>
<evidence type="ECO:0000256" key="4">
    <source>
        <dbReference type="ARBA" id="ARBA00022692"/>
    </source>
</evidence>
<feature type="transmembrane region" description="Helical" evidence="10">
    <location>
        <begin position="551"/>
        <end position="569"/>
    </location>
</feature>
<feature type="transmembrane region" description="Helical" evidence="10">
    <location>
        <begin position="1136"/>
        <end position="1154"/>
    </location>
</feature>
<dbReference type="InterPro" id="IPR013525">
    <property type="entry name" value="ABC2_TM"/>
</dbReference>
<accession>A0A835UNM9</accession>
<dbReference type="Pfam" id="PF00005">
    <property type="entry name" value="ABC_tran"/>
    <property type="match status" value="2"/>
</dbReference>
<protein>
    <recommendedName>
        <fullName evidence="11">ABC transporter domain-containing protein</fullName>
    </recommendedName>
</protein>
<feature type="domain" description="ABC transporter" evidence="11">
    <location>
        <begin position="107"/>
        <end position="384"/>
    </location>
</feature>
<feature type="transmembrane region" description="Helical" evidence="10">
    <location>
        <begin position="479"/>
        <end position="500"/>
    </location>
</feature>
<feature type="transmembrane region" description="Helical" evidence="10">
    <location>
        <begin position="512"/>
        <end position="531"/>
    </location>
</feature>
<evidence type="ECO:0000313" key="12">
    <source>
        <dbReference type="EMBL" id="KAG0468337.1"/>
    </source>
</evidence>
<dbReference type="FunFam" id="3.40.50.300:FF:000179">
    <property type="entry name" value="ABC transporter G family member 34"/>
    <property type="match status" value="1"/>
</dbReference>
<evidence type="ECO:0000256" key="8">
    <source>
        <dbReference type="ARBA" id="ARBA00022989"/>
    </source>
</evidence>
<comment type="caution">
    <text evidence="12">The sequence shown here is derived from an EMBL/GenBank/DDBJ whole genome shotgun (WGS) entry which is preliminary data.</text>
</comment>
<dbReference type="Pfam" id="PF01061">
    <property type="entry name" value="ABC2_membrane"/>
    <property type="match status" value="2"/>
</dbReference>
<dbReference type="GO" id="GO:0016887">
    <property type="term" value="F:ATP hydrolysis activity"/>
    <property type="evidence" value="ECO:0007669"/>
    <property type="project" value="InterPro"/>
</dbReference>
<dbReference type="InterPro" id="IPR017871">
    <property type="entry name" value="ABC_transporter-like_CS"/>
</dbReference>
<dbReference type="FunFam" id="3.40.50.300:FF:000059">
    <property type="entry name" value="ABC transporter G family member 40"/>
    <property type="match status" value="1"/>
</dbReference>